<accession>A0ACB8YH47</accession>
<dbReference type="Proteomes" id="UP001055879">
    <property type="component" value="Linkage Group LG12"/>
</dbReference>
<dbReference type="EMBL" id="CM042058">
    <property type="protein sequence ID" value="KAI3684608.1"/>
    <property type="molecule type" value="Genomic_DNA"/>
</dbReference>
<evidence type="ECO:0000313" key="2">
    <source>
        <dbReference type="Proteomes" id="UP001055879"/>
    </source>
</evidence>
<name>A0ACB8YH47_ARCLA</name>
<keyword evidence="2" id="KW-1185">Reference proteome</keyword>
<protein>
    <submittedName>
        <fullName evidence="1">Uncharacterized protein</fullName>
    </submittedName>
</protein>
<sequence>MVYIIDVRSIHNPFPLFHLLLFFLQPSLHLSLSTTISLFPFFIFINFCFAQFNSWISDPIVCLIINTITFLFSSLH</sequence>
<gene>
    <name evidence="1" type="ORF">L6452_33832</name>
</gene>
<evidence type="ECO:0000313" key="1">
    <source>
        <dbReference type="EMBL" id="KAI3684608.1"/>
    </source>
</evidence>
<comment type="caution">
    <text evidence="1">The sequence shown here is derived from an EMBL/GenBank/DDBJ whole genome shotgun (WGS) entry which is preliminary data.</text>
</comment>
<reference evidence="2" key="1">
    <citation type="journal article" date="2022" name="Mol. Ecol. Resour.">
        <title>The genomes of chicory, endive, great burdock and yacon provide insights into Asteraceae palaeo-polyploidization history and plant inulin production.</title>
        <authorList>
            <person name="Fan W."/>
            <person name="Wang S."/>
            <person name="Wang H."/>
            <person name="Wang A."/>
            <person name="Jiang F."/>
            <person name="Liu H."/>
            <person name="Zhao H."/>
            <person name="Xu D."/>
            <person name="Zhang Y."/>
        </authorList>
    </citation>
    <scope>NUCLEOTIDE SEQUENCE [LARGE SCALE GENOMIC DNA]</scope>
    <source>
        <strain evidence="2">cv. Niubang</strain>
    </source>
</reference>
<proteinExistence type="predicted"/>
<reference evidence="1 2" key="2">
    <citation type="journal article" date="2022" name="Mol. Ecol. Resour.">
        <title>The genomes of chicory, endive, great burdock and yacon provide insights into Asteraceae paleo-polyploidization history and plant inulin production.</title>
        <authorList>
            <person name="Fan W."/>
            <person name="Wang S."/>
            <person name="Wang H."/>
            <person name="Wang A."/>
            <person name="Jiang F."/>
            <person name="Liu H."/>
            <person name="Zhao H."/>
            <person name="Xu D."/>
            <person name="Zhang Y."/>
        </authorList>
    </citation>
    <scope>NUCLEOTIDE SEQUENCE [LARGE SCALE GENOMIC DNA]</scope>
    <source>
        <strain evidence="2">cv. Niubang</strain>
    </source>
</reference>
<organism evidence="1 2">
    <name type="scientific">Arctium lappa</name>
    <name type="common">Greater burdock</name>
    <name type="synonym">Lappa major</name>
    <dbReference type="NCBI Taxonomy" id="4217"/>
    <lineage>
        <taxon>Eukaryota</taxon>
        <taxon>Viridiplantae</taxon>
        <taxon>Streptophyta</taxon>
        <taxon>Embryophyta</taxon>
        <taxon>Tracheophyta</taxon>
        <taxon>Spermatophyta</taxon>
        <taxon>Magnoliopsida</taxon>
        <taxon>eudicotyledons</taxon>
        <taxon>Gunneridae</taxon>
        <taxon>Pentapetalae</taxon>
        <taxon>asterids</taxon>
        <taxon>campanulids</taxon>
        <taxon>Asterales</taxon>
        <taxon>Asteraceae</taxon>
        <taxon>Carduoideae</taxon>
        <taxon>Cardueae</taxon>
        <taxon>Arctiinae</taxon>
        <taxon>Arctium</taxon>
    </lineage>
</organism>